<dbReference type="EMBL" id="VTER01000007">
    <property type="protein sequence ID" value="TYS46717.1"/>
    <property type="molecule type" value="Genomic_DNA"/>
</dbReference>
<dbReference type="SUPFAM" id="SSF56784">
    <property type="entry name" value="HAD-like"/>
    <property type="match status" value="1"/>
</dbReference>
<dbReference type="PANTHER" id="PTHR47829">
    <property type="entry name" value="HYDROLASE, PUTATIVE (AFU_ORTHOLOGUE AFUA_1G12880)-RELATED"/>
    <property type="match status" value="1"/>
</dbReference>
<keyword evidence="1" id="KW-0378">Hydrolase</keyword>
<dbReference type="Proteomes" id="UP000322139">
    <property type="component" value="Unassembled WGS sequence"/>
</dbReference>
<dbReference type="GO" id="GO:0016787">
    <property type="term" value="F:hydrolase activity"/>
    <property type="evidence" value="ECO:0007669"/>
    <property type="project" value="UniProtKB-KW"/>
</dbReference>
<reference evidence="1 2" key="1">
    <citation type="submission" date="2019-08" db="EMBL/GenBank/DDBJ databases">
        <title>Bacillus genomes from the desert of Cuatro Cienegas, Coahuila.</title>
        <authorList>
            <person name="Olmedo-Alvarez G."/>
        </authorList>
    </citation>
    <scope>NUCLEOTIDE SEQUENCE [LARGE SCALE GENOMIC DNA]</scope>
    <source>
        <strain evidence="1 2">CH446_14T</strain>
    </source>
</reference>
<protein>
    <submittedName>
        <fullName evidence="1">HAD family hydrolase</fullName>
    </submittedName>
</protein>
<evidence type="ECO:0000313" key="1">
    <source>
        <dbReference type="EMBL" id="TYS46717.1"/>
    </source>
</evidence>
<dbReference type="AlphaFoldDB" id="A0A5D4R5S7"/>
<dbReference type="PANTHER" id="PTHR47829:SF1">
    <property type="entry name" value="HAD FAMILY PHOSPHATASE"/>
    <property type="match status" value="1"/>
</dbReference>
<name>A0A5D4R5S7_9BACI</name>
<dbReference type="NCBIfam" id="TIGR01549">
    <property type="entry name" value="HAD-SF-IA-v1"/>
    <property type="match status" value="1"/>
</dbReference>
<dbReference type="PRINTS" id="PR00413">
    <property type="entry name" value="HADHALOGNASE"/>
</dbReference>
<dbReference type="InterPro" id="IPR023214">
    <property type="entry name" value="HAD_sf"/>
</dbReference>
<dbReference type="InterPro" id="IPR006439">
    <property type="entry name" value="HAD-SF_hydro_IA"/>
</dbReference>
<accession>A0A5D4R5S7</accession>
<dbReference type="Pfam" id="PF00702">
    <property type="entry name" value="Hydrolase"/>
    <property type="match status" value="1"/>
</dbReference>
<dbReference type="InterPro" id="IPR052898">
    <property type="entry name" value="ACAD10-like"/>
</dbReference>
<sequence>MGNAEKEKIDKSEQKVRCIFFDAGGVLFDTPVKLGKRVTEFLVKKGYSLSEIEKSIMAAKGIKTPFVTSFQEEEDFYKRFYGTMARELGDEALGDELFSATHYAAHCELYPEVIPLLEKLSRNYQLAVISNAMPSMDKVFSRLGIRHYFKSIILSAFVYTEKPDPAIYQKALDCMDVKGEESVFIDDIMINIDGAGRSGIKAFHLDRSKMDLAALLIKYNLLQKNLSD</sequence>
<dbReference type="RefSeq" id="WP_148975466.1">
    <property type="nucleotide sequence ID" value="NZ_VTER01000007.1"/>
</dbReference>
<dbReference type="SFLD" id="SFLDG01129">
    <property type="entry name" value="C1.5:_HAD__Beta-PGM__Phosphata"/>
    <property type="match status" value="1"/>
</dbReference>
<evidence type="ECO:0000313" key="2">
    <source>
        <dbReference type="Proteomes" id="UP000322139"/>
    </source>
</evidence>
<dbReference type="InterPro" id="IPR036412">
    <property type="entry name" value="HAD-like_sf"/>
</dbReference>
<dbReference type="Gene3D" id="3.40.50.1000">
    <property type="entry name" value="HAD superfamily/HAD-like"/>
    <property type="match status" value="1"/>
</dbReference>
<gene>
    <name evidence="1" type="ORF">FZD51_14685</name>
</gene>
<organism evidence="1 2">
    <name type="scientific">Bacillus infantis</name>
    <dbReference type="NCBI Taxonomy" id="324767"/>
    <lineage>
        <taxon>Bacteria</taxon>
        <taxon>Bacillati</taxon>
        <taxon>Bacillota</taxon>
        <taxon>Bacilli</taxon>
        <taxon>Bacillales</taxon>
        <taxon>Bacillaceae</taxon>
        <taxon>Bacillus</taxon>
    </lineage>
</organism>
<dbReference type="NCBIfam" id="TIGR01509">
    <property type="entry name" value="HAD-SF-IA-v3"/>
    <property type="match status" value="1"/>
</dbReference>
<proteinExistence type="predicted"/>
<comment type="caution">
    <text evidence="1">The sequence shown here is derived from an EMBL/GenBank/DDBJ whole genome shotgun (WGS) entry which is preliminary data.</text>
</comment>
<dbReference type="SFLD" id="SFLDS00003">
    <property type="entry name" value="Haloacid_Dehalogenase"/>
    <property type="match status" value="1"/>
</dbReference>